<keyword evidence="3" id="KW-1185">Reference proteome</keyword>
<name>A0ABQ9XZ17_9EUKA</name>
<protein>
    <submittedName>
        <fullName evidence="2">Uncharacterized protein</fullName>
    </submittedName>
</protein>
<sequence length="144" mass="16696">MFGRKGEWGHLSILESRIISIRCNHKVYQQESRHQTLHVIPFEIMSILSSNIPYYAPTLLSRLNSQLQPNCRSSRSLFFFFFPNVVEDTAYTETEGSSWDAGETTSEYTNCEREDDGNTSQLNDCTKTVETVMKQYKIFPLIRP</sequence>
<dbReference type="Proteomes" id="UP001281761">
    <property type="component" value="Unassembled WGS sequence"/>
</dbReference>
<reference evidence="2 3" key="1">
    <citation type="journal article" date="2022" name="bioRxiv">
        <title>Genomics of Preaxostyla Flagellates Illuminates Evolutionary Transitions and the Path Towards Mitochondrial Loss.</title>
        <authorList>
            <person name="Novak L.V.F."/>
            <person name="Treitli S.C."/>
            <person name="Pyrih J."/>
            <person name="Halakuc P."/>
            <person name="Pipaliya S.V."/>
            <person name="Vacek V."/>
            <person name="Brzon O."/>
            <person name="Soukal P."/>
            <person name="Eme L."/>
            <person name="Dacks J.B."/>
            <person name="Karnkowska A."/>
            <person name="Elias M."/>
            <person name="Hampl V."/>
        </authorList>
    </citation>
    <scope>NUCLEOTIDE SEQUENCE [LARGE SCALE GENOMIC DNA]</scope>
    <source>
        <strain evidence="2">NAU3</strain>
        <tissue evidence="2">Gut</tissue>
    </source>
</reference>
<evidence type="ECO:0000313" key="2">
    <source>
        <dbReference type="EMBL" id="KAK2956731.1"/>
    </source>
</evidence>
<evidence type="ECO:0000313" key="3">
    <source>
        <dbReference type="Proteomes" id="UP001281761"/>
    </source>
</evidence>
<accession>A0ABQ9XZ17</accession>
<gene>
    <name evidence="2" type="ORF">BLNAU_8365</name>
</gene>
<comment type="caution">
    <text evidence="2">The sequence shown here is derived from an EMBL/GenBank/DDBJ whole genome shotgun (WGS) entry which is preliminary data.</text>
</comment>
<proteinExistence type="predicted"/>
<evidence type="ECO:0000256" key="1">
    <source>
        <dbReference type="SAM" id="MobiDB-lite"/>
    </source>
</evidence>
<feature type="compositionally biased region" description="Polar residues" evidence="1">
    <location>
        <begin position="96"/>
        <end position="109"/>
    </location>
</feature>
<feature type="region of interest" description="Disordered" evidence="1">
    <location>
        <begin position="96"/>
        <end position="120"/>
    </location>
</feature>
<organism evidence="2 3">
    <name type="scientific">Blattamonas nauphoetae</name>
    <dbReference type="NCBI Taxonomy" id="2049346"/>
    <lineage>
        <taxon>Eukaryota</taxon>
        <taxon>Metamonada</taxon>
        <taxon>Preaxostyla</taxon>
        <taxon>Oxymonadida</taxon>
        <taxon>Blattamonas</taxon>
    </lineage>
</organism>
<dbReference type="EMBL" id="JARBJD010000053">
    <property type="protein sequence ID" value="KAK2956731.1"/>
    <property type="molecule type" value="Genomic_DNA"/>
</dbReference>